<protein>
    <submittedName>
        <fullName evidence="1">Uncharacterized protein</fullName>
    </submittedName>
</protein>
<accession>X1FHY3</accession>
<dbReference type="AlphaFoldDB" id="X1FHY3"/>
<reference evidence="1" key="1">
    <citation type="journal article" date="2014" name="Front. Microbiol.">
        <title>High frequency of phylogenetically diverse reductive dehalogenase-homologous genes in deep subseafloor sedimentary metagenomes.</title>
        <authorList>
            <person name="Kawai M."/>
            <person name="Futagami T."/>
            <person name="Toyoda A."/>
            <person name="Takaki Y."/>
            <person name="Nishi S."/>
            <person name="Hori S."/>
            <person name="Arai W."/>
            <person name="Tsubouchi T."/>
            <person name="Morono Y."/>
            <person name="Uchiyama I."/>
            <person name="Ito T."/>
            <person name="Fujiyama A."/>
            <person name="Inagaki F."/>
            <person name="Takami H."/>
        </authorList>
    </citation>
    <scope>NUCLEOTIDE SEQUENCE</scope>
    <source>
        <strain evidence="1">Expedition CK06-06</strain>
    </source>
</reference>
<proteinExistence type="predicted"/>
<comment type="caution">
    <text evidence="1">The sequence shown here is derived from an EMBL/GenBank/DDBJ whole genome shotgun (WGS) entry which is preliminary data.</text>
</comment>
<sequence>MARITYVKADTIVAAGNASAAVVVDLGLGVDEAAKITGILLSAFFTGICTPAMYQNVQGSYSFDPEDAVVSWTDDEQFAGVRVDLSAGVAAVEPVKGSEIIFMDFSAMDVITTRNLALIVTAVEVGGGVVGKVYYEKYKPAANELIQLIAQRR</sequence>
<dbReference type="EMBL" id="BARU01011401">
    <property type="protein sequence ID" value="GAH44562.1"/>
    <property type="molecule type" value="Genomic_DNA"/>
</dbReference>
<evidence type="ECO:0000313" key="1">
    <source>
        <dbReference type="EMBL" id="GAH44562.1"/>
    </source>
</evidence>
<organism evidence="1">
    <name type="scientific">marine sediment metagenome</name>
    <dbReference type="NCBI Taxonomy" id="412755"/>
    <lineage>
        <taxon>unclassified sequences</taxon>
        <taxon>metagenomes</taxon>
        <taxon>ecological metagenomes</taxon>
    </lineage>
</organism>
<name>X1FHY3_9ZZZZ</name>
<gene>
    <name evidence="1" type="ORF">S03H2_21426</name>
</gene>